<evidence type="ECO:0000313" key="2">
    <source>
        <dbReference type="Proteomes" id="UP000029981"/>
    </source>
</evidence>
<reference evidence="1 2" key="3">
    <citation type="journal article" date="2010" name="BMC Genomics">
        <title>Transcriptome sequencing and comparative analysis of cucumber flowers with different sex types.</title>
        <authorList>
            <person name="Guo S."/>
            <person name="Zheng Y."/>
            <person name="Joung J.G."/>
            <person name="Liu S."/>
            <person name="Zhang Z."/>
            <person name="Crasta O.R."/>
            <person name="Sobral B.W."/>
            <person name="Xu Y."/>
            <person name="Huang S."/>
            <person name="Fei Z."/>
        </authorList>
    </citation>
    <scope>NUCLEOTIDE SEQUENCE [LARGE SCALE GENOMIC DNA]</scope>
    <source>
        <strain evidence="2">cv. 9930</strain>
    </source>
</reference>
<proteinExistence type="predicted"/>
<name>A0A0A0KNE7_CUCSA</name>
<accession>A0A0A0KNE7</accession>
<dbReference type="Gramene" id="KGN51160">
    <property type="protein sequence ID" value="KGN51160"/>
    <property type="gene ID" value="Csa_5G469020"/>
</dbReference>
<keyword evidence="2" id="KW-1185">Reference proteome</keyword>
<sequence length="131" mass="15461">MTRQLNLLPYKVNQELRIDYKAFVSIDSKDFKRVVLEINAHSVFVNLSDSEATFSNDNKKIIFTKEERKCIIGGIKKGKEYEVLITLHPLVFFLDLSYQAQRLWLFIQKDFSTILVFPSGLWTQFWVYFSP</sequence>
<dbReference type="AlphaFoldDB" id="A0A0A0KNE7"/>
<organism evidence="1 2">
    <name type="scientific">Cucumis sativus</name>
    <name type="common">Cucumber</name>
    <dbReference type="NCBI Taxonomy" id="3659"/>
    <lineage>
        <taxon>Eukaryota</taxon>
        <taxon>Viridiplantae</taxon>
        <taxon>Streptophyta</taxon>
        <taxon>Embryophyta</taxon>
        <taxon>Tracheophyta</taxon>
        <taxon>Spermatophyta</taxon>
        <taxon>Magnoliopsida</taxon>
        <taxon>eudicotyledons</taxon>
        <taxon>Gunneridae</taxon>
        <taxon>Pentapetalae</taxon>
        <taxon>rosids</taxon>
        <taxon>fabids</taxon>
        <taxon>Cucurbitales</taxon>
        <taxon>Cucurbitaceae</taxon>
        <taxon>Benincaseae</taxon>
        <taxon>Cucumis</taxon>
    </lineage>
</organism>
<dbReference type="Gene3D" id="3.70.10.10">
    <property type="match status" value="1"/>
</dbReference>
<dbReference type="EMBL" id="CM002926">
    <property type="protein sequence ID" value="KGN51160.1"/>
    <property type="molecule type" value="Genomic_DNA"/>
</dbReference>
<reference evidence="1 2" key="4">
    <citation type="journal article" date="2011" name="BMC Genomics">
        <title>RNA-Seq improves annotation of protein-coding genes in the cucumber genome.</title>
        <authorList>
            <person name="Li Z."/>
            <person name="Zhang Z."/>
            <person name="Yan P."/>
            <person name="Huang S."/>
            <person name="Fei Z."/>
            <person name="Lin K."/>
        </authorList>
    </citation>
    <scope>NUCLEOTIDE SEQUENCE [LARGE SCALE GENOMIC DNA]</scope>
    <source>
        <strain evidence="2">cv. 9930</strain>
    </source>
</reference>
<dbReference type="Proteomes" id="UP000029981">
    <property type="component" value="Chromosome 5"/>
</dbReference>
<gene>
    <name evidence="1" type="ORF">Csa_5G469020</name>
</gene>
<protein>
    <submittedName>
        <fullName evidence="1">Uncharacterized protein</fullName>
    </submittedName>
</protein>
<evidence type="ECO:0000313" key="1">
    <source>
        <dbReference type="EMBL" id="KGN51160.1"/>
    </source>
</evidence>
<reference evidence="1 2" key="2">
    <citation type="journal article" date="2009" name="PLoS ONE">
        <title>An integrated genetic and cytogenetic map of the cucumber genome.</title>
        <authorList>
            <person name="Ren Y."/>
            <person name="Zhang Z."/>
            <person name="Liu J."/>
            <person name="Staub J.E."/>
            <person name="Han Y."/>
            <person name="Cheng Z."/>
            <person name="Li X."/>
            <person name="Lu J."/>
            <person name="Miao H."/>
            <person name="Kang H."/>
            <person name="Xie B."/>
            <person name="Gu X."/>
            <person name="Wang X."/>
            <person name="Du Y."/>
            <person name="Jin W."/>
            <person name="Huang S."/>
        </authorList>
    </citation>
    <scope>NUCLEOTIDE SEQUENCE [LARGE SCALE GENOMIC DNA]</scope>
    <source>
        <strain evidence="2">cv. 9930</strain>
    </source>
</reference>
<reference evidence="1 2" key="1">
    <citation type="journal article" date="2009" name="Nat. Genet.">
        <title>The genome of the cucumber, Cucumis sativus L.</title>
        <authorList>
            <person name="Huang S."/>
            <person name="Li R."/>
            <person name="Zhang Z."/>
            <person name="Li L."/>
            <person name="Gu X."/>
            <person name="Fan W."/>
            <person name="Lucas W.J."/>
            <person name="Wang X."/>
            <person name="Xie B."/>
            <person name="Ni P."/>
            <person name="Ren Y."/>
            <person name="Zhu H."/>
            <person name="Li J."/>
            <person name="Lin K."/>
            <person name="Jin W."/>
            <person name="Fei Z."/>
            <person name="Li G."/>
            <person name="Staub J."/>
            <person name="Kilian A."/>
            <person name="van der Vossen E.A."/>
            <person name="Wu Y."/>
            <person name="Guo J."/>
            <person name="He J."/>
            <person name="Jia Z."/>
            <person name="Ren Y."/>
            <person name="Tian G."/>
            <person name="Lu Y."/>
            <person name="Ruan J."/>
            <person name="Qian W."/>
            <person name="Wang M."/>
            <person name="Huang Q."/>
            <person name="Li B."/>
            <person name="Xuan Z."/>
            <person name="Cao J."/>
            <person name="Asan"/>
            <person name="Wu Z."/>
            <person name="Zhang J."/>
            <person name="Cai Q."/>
            <person name="Bai Y."/>
            <person name="Zhao B."/>
            <person name="Han Y."/>
            <person name="Li Y."/>
            <person name="Li X."/>
            <person name="Wang S."/>
            <person name="Shi Q."/>
            <person name="Liu S."/>
            <person name="Cho W.K."/>
            <person name="Kim J.Y."/>
            <person name="Xu Y."/>
            <person name="Heller-Uszynska K."/>
            <person name="Miao H."/>
            <person name="Cheng Z."/>
            <person name="Zhang S."/>
            <person name="Wu J."/>
            <person name="Yang Y."/>
            <person name="Kang H."/>
            <person name="Li M."/>
            <person name="Liang H."/>
            <person name="Ren X."/>
            <person name="Shi Z."/>
            <person name="Wen M."/>
            <person name="Jian M."/>
            <person name="Yang H."/>
            <person name="Zhang G."/>
            <person name="Yang Z."/>
            <person name="Chen R."/>
            <person name="Liu S."/>
            <person name="Li J."/>
            <person name="Ma L."/>
            <person name="Liu H."/>
            <person name="Zhou Y."/>
            <person name="Zhao J."/>
            <person name="Fang X."/>
            <person name="Li G."/>
            <person name="Fang L."/>
            <person name="Li Y."/>
            <person name="Liu D."/>
            <person name="Zheng H."/>
            <person name="Zhang Y."/>
            <person name="Qin N."/>
            <person name="Li Z."/>
            <person name="Yang G."/>
            <person name="Yang S."/>
            <person name="Bolund L."/>
            <person name="Kristiansen K."/>
            <person name="Zheng H."/>
            <person name="Li S."/>
            <person name="Zhang X."/>
            <person name="Yang H."/>
            <person name="Wang J."/>
            <person name="Sun R."/>
            <person name="Zhang B."/>
            <person name="Jiang S."/>
            <person name="Wang J."/>
            <person name="Du Y."/>
            <person name="Li S."/>
        </authorList>
    </citation>
    <scope>NUCLEOTIDE SEQUENCE [LARGE SCALE GENOMIC DNA]</scope>
    <source>
        <strain evidence="2">cv. 9930</strain>
    </source>
</reference>